<keyword evidence="2" id="KW-1185">Reference proteome</keyword>
<accession>A0A5N7BIB3</accession>
<sequence length="165" mass="18243">MEASQNASARNVGIESRGFLGPRGTLPCQPRNVDHVLTAARPSFYGSTDGSNALRAWGLSLSHVDYPSARPPYGGAVHDSLIYIPTLVGSISVVVSTVHSLNIVFRYVFLNNEGRYLDTFFVDWKKFDIIFTPWSGLHFNTIYANGASKALTDMKAFEHRPTNTF</sequence>
<organism evidence="1 2">
    <name type="scientific">Aspergillus bertholletiae</name>
    <dbReference type="NCBI Taxonomy" id="1226010"/>
    <lineage>
        <taxon>Eukaryota</taxon>
        <taxon>Fungi</taxon>
        <taxon>Dikarya</taxon>
        <taxon>Ascomycota</taxon>
        <taxon>Pezizomycotina</taxon>
        <taxon>Eurotiomycetes</taxon>
        <taxon>Eurotiomycetidae</taxon>
        <taxon>Eurotiales</taxon>
        <taxon>Aspergillaceae</taxon>
        <taxon>Aspergillus</taxon>
        <taxon>Aspergillus subgen. Circumdati</taxon>
    </lineage>
</organism>
<evidence type="ECO:0000313" key="1">
    <source>
        <dbReference type="EMBL" id="KAE8381521.1"/>
    </source>
</evidence>
<protein>
    <submittedName>
        <fullName evidence="1">Uncharacterized protein</fullName>
    </submittedName>
</protein>
<name>A0A5N7BIB3_9EURO</name>
<dbReference type="EMBL" id="ML736170">
    <property type="protein sequence ID" value="KAE8381521.1"/>
    <property type="molecule type" value="Genomic_DNA"/>
</dbReference>
<proteinExistence type="predicted"/>
<reference evidence="1 2" key="1">
    <citation type="submission" date="2019-04" db="EMBL/GenBank/DDBJ databases">
        <title>Friends and foes A comparative genomics studyof 23 Aspergillus species from section Flavi.</title>
        <authorList>
            <consortium name="DOE Joint Genome Institute"/>
            <person name="Kjaerbolling I."/>
            <person name="Vesth T."/>
            <person name="Frisvad J.C."/>
            <person name="Nybo J.L."/>
            <person name="Theobald S."/>
            <person name="Kildgaard S."/>
            <person name="Isbrandt T."/>
            <person name="Kuo A."/>
            <person name="Sato A."/>
            <person name="Lyhne E.K."/>
            <person name="Kogle M.E."/>
            <person name="Wiebenga A."/>
            <person name="Kun R.S."/>
            <person name="Lubbers R.J."/>
            <person name="Makela M.R."/>
            <person name="Barry K."/>
            <person name="Chovatia M."/>
            <person name="Clum A."/>
            <person name="Daum C."/>
            <person name="Haridas S."/>
            <person name="He G."/>
            <person name="LaButti K."/>
            <person name="Lipzen A."/>
            <person name="Mondo S."/>
            <person name="Riley R."/>
            <person name="Salamov A."/>
            <person name="Simmons B.A."/>
            <person name="Magnuson J.K."/>
            <person name="Henrissat B."/>
            <person name="Mortensen U.H."/>
            <person name="Larsen T.O."/>
            <person name="Devries R.P."/>
            <person name="Grigoriev I.V."/>
            <person name="Machida M."/>
            <person name="Baker S.E."/>
            <person name="Andersen M.R."/>
        </authorList>
    </citation>
    <scope>NUCLEOTIDE SEQUENCE [LARGE SCALE GENOMIC DNA]</scope>
    <source>
        <strain evidence="1 2">IBT 29228</strain>
    </source>
</reference>
<gene>
    <name evidence="1" type="ORF">BDV26DRAFT_289373</name>
</gene>
<dbReference type="AlphaFoldDB" id="A0A5N7BIB3"/>
<dbReference type="Proteomes" id="UP000326198">
    <property type="component" value="Unassembled WGS sequence"/>
</dbReference>
<evidence type="ECO:0000313" key="2">
    <source>
        <dbReference type="Proteomes" id="UP000326198"/>
    </source>
</evidence>